<dbReference type="EMBL" id="BARS01003525">
    <property type="protein sequence ID" value="GAF83881.1"/>
    <property type="molecule type" value="Genomic_DNA"/>
</dbReference>
<keyword evidence="4 5" id="KW-0472">Membrane</keyword>
<dbReference type="AlphaFoldDB" id="X0T973"/>
<reference evidence="6" key="1">
    <citation type="journal article" date="2014" name="Front. Microbiol.">
        <title>High frequency of phylogenetically diverse reductive dehalogenase-homologous genes in deep subseafloor sedimentary metagenomes.</title>
        <authorList>
            <person name="Kawai M."/>
            <person name="Futagami T."/>
            <person name="Toyoda A."/>
            <person name="Takaki Y."/>
            <person name="Nishi S."/>
            <person name="Hori S."/>
            <person name="Arai W."/>
            <person name="Tsubouchi T."/>
            <person name="Morono Y."/>
            <person name="Uchiyama I."/>
            <person name="Ito T."/>
            <person name="Fujiyama A."/>
            <person name="Inagaki F."/>
            <person name="Takami H."/>
        </authorList>
    </citation>
    <scope>NUCLEOTIDE SEQUENCE</scope>
    <source>
        <strain evidence="6">Expedition CK06-06</strain>
    </source>
</reference>
<name>X0T973_9ZZZZ</name>
<evidence type="ECO:0000256" key="4">
    <source>
        <dbReference type="ARBA" id="ARBA00023136"/>
    </source>
</evidence>
<gene>
    <name evidence="6" type="ORF">S01H1_06838</name>
</gene>
<sequence length="110" mass="11999">ILADGVGKPAKLSDRWSRRFTVVVLLVGMAVAMIVLHTPIKKIDAIIFGQALTVIGNPLMAVTLLWLANRKDVMGERRNTLVLNILGGLGLLVVIFIAIRVLFLVVSRLT</sequence>
<dbReference type="Pfam" id="PF01566">
    <property type="entry name" value="Nramp"/>
    <property type="match status" value="1"/>
</dbReference>
<dbReference type="GO" id="GO:0016020">
    <property type="term" value="C:membrane"/>
    <property type="evidence" value="ECO:0007669"/>
    <property type="project" value="UniProtKB-SubCell"/>
</dbReference>
<protein>
    <recommendedName>
        <fullName evidence="7">Divalent metal cation transporter</fullName>
    </recommendedName>
</protein>
<comment type="caution">
    <text evidence="6">The sequence shown here is derived from an EMBL/GenBank/DDBJ whole genome shotgun (WGS) entry which is preliminary data.</text>
</comment>
<keyword evidence="2 5" id="KW-0812">Transmembrane</keyword>
<evidence type="ECO:0000256" key="5">
    <source>
        <dbReference type="SAM" id="Phobius"/>
    </source>
</evidence>
<feature type="transmembrane region" description="Helical" evidence="5">
    <location>
        <begin position="46"/>
        <end position="69"/>
    </location>
</feature>
<organism evidence="6">
    <name type="scientific">marine sediment metagenome</name>
    <dbReference type="NCBI Taxonomy" id="412755"/>
    <lineage>
        <taxon>unclassified sequences</taxon>
        <taxon>metagenomes</taxon>
        <taxon>ecological metagenomes</taxon>
    </lineage>
</organism>
<evidence type="ECO:0008006" key="7">
    <source>
        <dbReference type="Google" id="ProtNLM"/>
    </source>
</evidence>
<feature type="transmembrane region" description="Helical" evidence="5">
    <location>
        <begin position="20"/>
        <end position="40"/>
    </location>
</feature>
<evidence type="ECO:0000256" key="2">
    <source>
        <dbReference type="ARBA" id="ARBA00022692"/>
    </source>
</evidence>
<feature type="non-terminal residue" evidence="6">
    <location>
        <position position="1"/>
    </location>
</feature>
<dbReference type="GO" id="GO:0046873">
    <property type="term" value="F:metal ion transmembrane transporter activity"/>
    <property type="evidence" value="ECO:0007669"/>
    <property type="project" value="InterPro"/>
</dbReference>
<keyword evidence="3 5" id="KW-1133">Transmembrane helix</keyword>
<evidence type="ECO:0000256" key="1">
    <source>
        <dbReference type="ARBA" id="ARBA00004141"/>
    </source>
</evidence>
<accession>X0T973</accession>
<feature type="transmembrane region" description="Helical" evidence="5">
    <location>
        <begin position="81"/>
        <end position="106"/>
    </location>
</feature>
<evidence type="ECO:0000313" key="6">
    <source>
        <dbReference type="EMBL" id="GAF83881.1"/>
    </source>
</evidence>
<proteinExistence type="predicted"/>
<dbReference type="InterPro" id="IPR001046">
    <property type="entry name" value="NRAMP_fam"/>
</dbReference>
<comment type="subcellular location">
    <subcellularLocation>
        <location evidence="1">Membrane</location>
        <topology evidence="1">Multi-pass membrane protein</topology>
    </subcellularLocation>
</comment>
<evidence type="ECO:0000256" key="3">
    <source>
        <dbReference type="ARBA" id="ARBA00022989"/>
    </source>
</evidence>